<gene>
    <name evidence="6" type="ORF">CANINC_003204</name>
</gene>
<dbReference type="Pfam" id="PF02225">
    <property type="entry name" value="PA"/>
    <property type="match status" value="1"/>
</dbReference>
<reference evidence="6 7" key="1">
    <citation type="journal article" date="2019" name="Front. Genet.">
        <title>Whole-Genome Sequencing of the Opportunistic Yeast Pathogen Candida inconspicua Uncovers Its Hybrid Origin.</title>
        <authorList>
            <person name="Mixao V."/>
            <person name="Hansen A.P."/>
            <person name="Saus E."/>
            <person name="Boekhout T."/>
            <person name="Lass-Florl C."/>
            <person name="Gabaldon T."/>
        </authorList>
    </citation>
    <scope>NUCLEOTIDE SEQUENCE [LARGE SCALE GENOMIC DNA]</scope>
    <source>
        <strain evidence="6 7">CBS 180</strain>
    </source>
</reference>
<dbReference type="Proteomes" id="UP000307173">
    <property type="component" value="Unassembled WGS sequence"/>
</dbReference>
<dbReference type="PANTHER" id="PTHR10404:SF72">
    <property type="entry name" value="ZINC METALLOPROTEASE TRE2-RELATED"/>
    <property type="match status" value="1"/>
</dbReference>
<proteinExistence type="inferred from homology"/>
<feature type="region of interest" description="Disordered" evidence="2">
    <location>
        <begin position="1"/>
        <end position="44"/>
    </location>
</feature>
<dbReference type="Pfam" id="PF04389">
    <property type="entry name" value="Peptidase_M28"/>
    <property type="match status" value="1"/>
</dbReference>
<evidence type="ECO:0008006" key="8">
    <source>
        <dbReference type="Google" id="ProtNLM"/>
    </source>
</evidence>
<dbReference type="InterPro" id="IPR007365">
    <property type="entry name" value="TFR-like_dimer_dom"/>
</dbReference>
<dbReference type="AlphaFoldDB" id="A0A4T0WZJ3"/>
<dbReference type="SUPFAM" id="SSF52025">
    <property type="entry name" value="PA domain"/>
    <property type="match status" value="1"/>
</dbReference>
<dbReference type="STRING" id="52247.A0A4T0WZJ3"/>
<evidence type="ECO:0000256" key="2">
    <source>
        <dbReference type="SAM" id="MobiDB-lite"/>
    </source>
</evidence>
<feature type="domain" description="Transferrin receptor-like dimerisation" evidence="4">
    <location>
        <begin position="699"/>
        <end position="824"/>
    </location>
</feature>
<dbReference type="Gene3D" id="3.50.30.30">
    <property type="match status" value="1"/>
</dbReference>
<dbReference type="Gene3D" id="1.20.930.40">
    <property type="entry name" value="Transferrin receptor-like, dimerisation domain"/>
    <property type="match status" value="1"/>
</dbReference>
<evidence type="ECO:0000313" key="7">
    <source>
        <dbReference type="Proteomes" id="UP000307173"/>
    </source>
</evidence>
<dbReference type="InterPro" id="IPR039373">
    <property type="entry name" value="Peptidase_M28B"/>
</dbReference>
<evidence type="ECO:0000313" key="6">
    <source>
        <dbReference type="EMBL" id="TID23187.1"/>
    </source>
</evidence>
<dbReference type="SUPFAM" id="SSF47672">
    <property type="entry name" value="Transferrin receptor-like dimerisation domain"/>
    <property type="match status" value="1"/>
</dbReference>
<protein>
    <recommendedName>
        <fullName evidence="8">Transferrin receptor-like dimerisation domain-containing protein</fullName>
    </recommendedName>
</protein>
<keyword evidence="7" id="KW-1185">Reference proteome</keyword>
<comment type="similarity">
    <text evidence="1">Belongs to the peptidase M28 family. M28B subfamily.</text>
</comment>
<dbReference type="InterPro" id="IPR036757">
    <property type="entry name" value="TFR-like_dimer_dom_sf"/>
</dbReference>
<evidence type="ECO:0000259" key="4">
    <source>
        <dbReference type="Pfam" id="PF04253"/>
    </source>
</evidence>
<dbReference type="PANTHER" id="PTHR10404">
    <property type="entry name" value="N-ACETYLATED-ALPHA-LINKED ACIDIC DIPEPTIDASE"/>
    <property type="match status" value="1"/>
</dbReference>
<feature type="compositionally biased region" description="Low complexity" evidence="2">
    <location>
        <begin position="18"/>
        <end position="33"/>
    </location>
</feature>
<sequence>MPSNRYTSLPVDDGNPHETSSSQNTSSNNFQQEEPSDLPPAYEASPDFQEFEIEEDEDIVSSNHNIRTKAGLLADSFNRRFVQPISNAIDPVYQLYCYTNAKFEQIISKMGNPLIVKRILYIVIVSGILYIASLSGLRSEGVVGGRSDFADHNKLSEYVNIAVDPKRLEENLEYISSMPHLAGTVGDLVLSKYFQDLINHSHLELNNDIAFEAYTNYPLEPKVQFVKNGDVLIDCDLKEDVDDNVENDFYKLAFNPGSKDMTVKGGLVYANYGTISDYNLLHDKGIDINGKIVIMKYGGIYPAHKKLHIAQEQGAAGVLFISDPELDMYYNMESLQREPVAFSHKFPGNMVLPGIQSSKFLEEGDNIDQLLNEGGVMPKIPSLPIKWKDFVTIMQELSQGDGIKVPEWDISIKGQKVTVTADASNHEILLQNKLTQMPAKDMWTVVGKLQGSEQDSFSIVIGASRDSSCYGAMEGSGTAILLELINVFNEMSRSMFWRPLRTIYFVSYTGSKYNFAGATNFAIRNSEFFRRDVYSFIDLDDIIQGDDLVISADPLFQKTVYGAVEKVISMNSSSHILFDPSKINYKLTSLSSAYNLIEHFNIGAISMKLTNDASKSLVSQYAKNSCMDTFKNFKDNGIDPDMSKHVFMTKLVAEVAIAIADTPILPYEVDHMIEKIRVNMEAVKQYVNENGRSLNFGAFDQYVAAIKIIGEQNSAFTKTWYDICDGGRGPEPSILSVNRWDWNAKLLLMNKVMINIDGGYQNPWNHNLLYGIEAQPENHIESVNENNANYYFPSLWDAINNGENDEEIQRQLDNIVNMLDNCVGLFDY</sequence>
<dbReference type="Gene3D" id="3.40.630.10">
    <property type="entry name" value="Zn peptidases"/>
    <property type="match status" value="1"/>
</dbReference>
<dbReference type="InterPro" id="IPR003137">
    <property type="entry name" value="PA_domain"/>
</dbReference>
<dbReference type="SUPFAM" id="SSF53187">
    <property type="entry name" value="Zn-dependent exopeptidases"/>
    <property type="match status" value="1"/>
</dbReference>
<evidence type="ECO:0000259" key="5">
    <source>
        <dbReference type="Pfam" id="PF04389"/>
    </source>
</evidence>
<dbReference type="InterPro" id="IPR046450">
    <property type="entry name" value="PA_dom_sf"/>
</dbReference>
<comment type="caution">
    <text evidence="6">The sequence shown here is derived from an EMBL/GenBank/DDBJ whole genome shotgun (WGS) entry which is preliminary data.</text>
</comment>
<evidence type="ECO:0000259" key="3">
    <source>
        <dbReference type="Pfam" id="PF02225"/>
    </source>
</evidence>
<feature type="domain" description="Peptidase M28" evidence="5">
    <location>
        <begin position="445"/>
        <end position="552"/>
    </location>
</feature>
<name>A0A4T0WZJ3_9ASCO</name>
<dbReference type="GO" id="GO:0004180">
    <property type="term" value="F:carboxypeptidase activity"/>
    <property type="evidence" value="ECO:0007669"/>
    <property type="project" value="TreeGrafter"/>
</dbReference>
<evidence type="ECO:0000256" key="1">
    <source>
        <dbReference type="ARBA" id="ARBA00005634"/>
    </source>
</evidence>
<dbReference type="InterPro" id="IPR007484">
    <property type="entry name" value="Peptidase_M28"/>
</dbReference>
<dbReference type="EMBL" id="SELW01000533">
    <property type="protein sequence ID" value="TID23187.1"/>
    <property type="molecule type" value="Genomic_DNA"/>
</dbReference>
<dbReference type="OrthoDB" id="5841748at2759"/>
<dbReference type="Pfam" id="PF04253">
    <property type="entry name" value="TFR_dimer"/>
    <property type="match status" value="1"/>
</dbReference>
<feature type="domain" description="PA" evidence="3">
    <location>
        <begin position="264"/>
        <end position="331"/>
    </location>
</feature>
<organism evidence="6 7">
    <name type="scientific">Pichia inconspicua</name>
    <dbReference type="NCBI Taxonomy" id="52247"/>
    <lineage>
        <taxon>Eukaryota</taxon>
        <taxon>Fungi</taxon>
        <taxon>Dikarya</taxon>
        <taxon>Ascomycota</taxon>
        <taxon>Saccharomycotina</taxon>
        <taxon>Pichiomycetes</taxon>
        <taxon>Pichiales</taxon>
        <taxon>Pichiaceae</taxon>
        <taxon>Pichia</taxon>
    </lineage>
</organism>
<accession>A0A4T0WZJ3</accession>